<evidence type="ECO:0000256" key="1">
    <source>
        <dbReference type="SAM" id="Phobius"/>
    </source>
</evidence>
<keyword evidence="1" id="KW-1133">Transmembrane helix</keyword>
<sequence length="303" mass="32884">MARPLAPPARGVSLVELLVGMTIALMVLGIALQLTLIARARYQRIADEALIQDRGMEALEFIGKVIRQAGWITDTPIASSVRRWPSSNAVSSLLGKDNCGRPHMIPAFNCDRPGEGASDALLVRFSGRGIAGDGAMRDCLGYSVPERQATLGDPRLGGLMLYVNYSDAAKVPQLVCRAFQRNTDTPTDGSSDAIVRGVETLQLLYTVAPTETSTATIKSARFMHDDDWYRVRLVHVAVVVQGDRYALKPPSADTISLFPGLAAEPDALAEDLHFRPADLRRNRAHFGAAFAVRNPLRCEVDAC</sequence>
<dbReference type="GO" id="GO:0043683">
    <property type="term" value="P:type IV pilus assembly"/>
    <property type="evidence" value="ECO:0007669"/>
    <property type="project" value="InterPro"/>
</dbReference>
<gene>
    <name evidence="2" type="ORF">NKG59_09915</name>
</gene>
<evidence type="ECO:0000313" key="3">
    <source>
        <dbReference type="Proteomes" id="UP001162793"/>
    </source>
</evidence>
<dbReference type="AlphaFoldDB" id="A0AA41WP70"/>
<protein>
    <submittedName>
        <fullName evidence="2">PilW family protein</fullName>
    </submittedName>
</protein>
<keyword evidence="1" id="KW-0472">Membrane</keyword>
<comment type="caution">
    <text evidence="2">The sequence shown here is derived from an EMBL/GenBank/DDBJ whole genome shotgun (WGS) entry which is preliminary data.</text>
</comment>
<dbReference type="Pfam" id="PF16074">
    <property type="entry name" value="PilW"/>
    <property type="match status" value="1"/>
</dbReference>
<keyword evidence="3" id="KW-1185">Reference proteome</keyword>
<evidence type="ECO:0000313" key="2">
    <source>
        <dbReference type="EMBL" id="MCP1172675.1"/>
    </source>
</evidence>
<dbReference type="InterPro" id="IPR032092">
    <property type="entry name" value="PilW"/>
</dbReference>
<dbReference type="Pfam" id="PF07963">
    <property type="entry name" value="N_methyl"/>
    <property type="match status" value="1"/>
</dbReference>
<keyword evidence="1" id="KW-0812">Transmembrane</keyword>
<dbReference type="PROSITE" id="PS00409">
    <property type="entry name" value="PROKAR_NTER_METHYL"/>
    <property type="match status" value="1"/>
</dbReference>
<dbReference type="RefSeq" id="WP_253536588.1">
    <property type="nucleotide sequence ID" value="NZ_JAMYWC010000003.1"/>
</dbReference>
<organism evidence="2 3">
    <name type="scientific">Ralstonia chuxiongensis</name>
    <dbReference type="NCBI Taxonomy" id="2957504"/>
    <lineage>
        <taxon>Bacteria</taxon>
        <taxon>Pseudomonadati</taxon>
        <taxon>Pseudomonadota</taxon>
        <taxon>Betaproteobacteria</taxon>
        <taxon>Burkholderiales</taxon>
        <taxon>Burkholderiaceae</taxon>
        <taxon>Ralstonia</taxon>
    </lineage>
</organism>
<name>A0AA41WP70_9RALS</name>
<dbReference type="EMBL" id="JAMYWC010000003">
    <property type="protein sequence ID" value="MCP1172675.1"/>
    <property type="molecule type" value="Genomic_DNA"/>
</dbReference>
<dbReference type="Proteomes" id="UP001162793">
    <property type="component" value="Unassembled WGS sequence"/>
</dbReference>
<feature type="transmembrane region" description="Helical" evidence="1">
    <location>
        <begin position="12"/>
        <end position="34"/>
    </location>
</feature>
<proteinExistence type="predicted"/>
<accession>A0AA41WP70</accession>
<dbReference type="InterPro" id="IPR012902">
    <property type="entry name" value="N_methyl_site"/>
</dbReference>
<reference evidence="3" key="1">
    <citation type="journal article" date="2023" name="Front. Microbiol.">
        <title>Ralstonia chuxiongensis sp. nov., Ralstonia mojiangensis sp. nov., and Ralstonia soli sp. nov., isolated from tobacco fields, are three novel species in the family Burkholderiaceae.</title>
        <authorList>
            <person name="Lu C.H."/>
            <person name="Zhang Y.Y."/>
            <person name="Jiang N."/>
            <person name="Chen W."/>
            <person name="Shao X."/>
            <person name="Zhao Z.M."/>
            <person name="Lu W.L."/>
            <person name="Hu X."/>
            <person name="Xi Y.X."/>
            <person name="Zou S.Y."/>
            <person name="Wei Q.J."/>
            <person name="Lin Z.L."/>
            <person name="Gong L."/>
            <person name="Gai X.T."/>
            <person name="Zhang L.Q."/>
            <person name="Li J.Y."/>
            <person name="Jin Y."/>
            <person name="Xia Z.Y."/>
        </authorList>
    </citation>
    <scope>NUCLEOTIDE SEQUENCE [LARGE SCALE GENOMIC DNA]</scope>
    <source>
        <strain evidence="3">21YRMH01-3</strain>
    </source>
</reference>